<name>A0AC35GFY6_9BILA</name>
<organism evidence="1 2">
    <name type="scientific">Panagrolaimus sp. PS1159</name>
    <dbReference type="NCBI Taxonomy" id="55785"/>
    <lineage>
        <taxon>Eukaryota</taxon>
        <taxon>Metazoa</taxon>
        <taxon>Ecdysozoa</taxon>
        <taxon>Nematoda</taxon>
        <taxon>Chromadorea</taxon>
        <taxon>Rhabditida</taxon>
        <taxon>Tylenchina</taxon>
        <taxon>Panagrolaimomorpha</taxon>
        <taxon>Panagrolaimoidea</taxon>
        <taxon>Panagrolaimidae</taxon>
        <taxon>Panagrolaimus</taxon>
    </lineage>
</organism>
<sequence length="203" mass="23369">MQNPPSPYIYNKLVQCCKQFFVKNPILIISVLNYHKEENDDEGVWEFSYGGEIVNLEALGSKMWFINDISVVGENPVVLDSKLISSFVIPKTYRSDAREVSISDQIMSFNEFKLLVSSVKESMYLRRVTVKHEDGSTVQVEKIIESCTNVKRINYECDSNYASITSKTFKELVNIQHFHDLSVLCLKNVPETFDIDAFILYIK</sequence>
<reference evidence="2" key="1">
    <citation type="submission" date="2022-11" db="UniProtKB">
        <authorList>
            <consortium name="WormBaseParasite"/>
        </authorList>
    </citation>
    <scope>IDENTIFICATION</scope>
</reference>
<accession>A0AC35GFY6</accession>
<dbReference type="Proteomes" id="UP000887580">
    <property type="component" value="Unplaced"/>
</dbReference>
<protein>
    <submittedName>
        <fullName evidence="2">Uncharacterized protein</fullName>
    </submittedName>
</protein>
<evidence type="ECO:0000313" key="2">
    <source>
        <dbReference type="WBParaSite" id="PS1159_v2.g4958.t1"/>
    </source>
</evidence>
<proteinExistence type="predicted"/>
<dbReference type="WBParaSite" id="PS1159_v2.g4958.t1">
    <property type="protein sequence ID" value="PS1159_v2.g4958.t1"/>
    <property type="gene ID" value="PS1159_v2.g4958"/>
</dbReference>
<evidence type="ECO:0000313" key="1">
    <source>
        <dbReference type="Proteomes" id="UP000887580"/>
    </source>
</evidence>